<dbReference type="GO" id="GO:0004563">
    <property type="term" value="F:beta-N-acetylhexosaminidase activity"/>
    <property type="evidence" value="ECO:0007669"/>
    <property type="project" value="UniProtKB-EC"/>
</dbReference>
<evidence type="ECO:0000256" key="3">
    <source>
        <dbReference type="ARBA" id="ARBA00012663"/>
    </source>
</evidence>
<evidence type="ECO:0000256" key="1">
    <source>
        <dbReference type="ARBA" id="ARBA00001231"/>
    </source>
</evidence>
<gene>
    <name evidence="8" type="primary">ybbD</name>
    <name evidence="8" type="ORF">NCTC12967_00637</name>
</gene>
<proteinExistence type="inferred from homology"/>
<feature type="compositionally biased region" description="Low complexity" evidence="6">
    <location>
        <begin position="70"/>
        <end position="82"/>
    </location>
</feature>
<feature type="region of interest" description="Disordered" evidence="6">
    <location>
        <begin position="63"/>
        <end position="93"/>
    </location>
</feature>
<dbReference type="GO" id="GO:0005975">
    <property type="term" value="P:carbohydrate metabolic process"/>
    <property type="evidence" value="ECO:0007669"/>
    <property type="project" value="InterPro"/>
</dbReference>
<feature type="region of interest" description="Disordered" evidence="6">
    <location>
        <begin position="1"/>
        <end position="37"/>
    </location>
</feature>
<evidence type="ECO:0000256" key="5">
    <source>
        <dbReference type="ARBA" id="ARBA00023295"/>
    </source>
</evidence>
<evidence type="ECO:0000256" key="6">
    <source>
        <dbReference type="SAM" id="MobiDB-lite"/>
    </source>
</evidence>
<dbReference type="Gene3D" id="3.20.20.300">
    <property type="entry name" value="Glycoside hydrolase, family 3, N-terminal domain"/>
    <property type="match status" value="1"/>
</dbReference>
<reference evidence="8 9" key="1">
    <citation type="submission" date="2018-12" db="EMBL/GenBank/DDBJ databases">
        <authorList>
            <consortium name="Pathogen Informatics"/>
        </authorList>
    </citation>
    <scope>NUCLEOTIDE SEQUENCE [LARGE SCALE GENOMIC DNA]</scope>
    <source>
        <strain evidence="8 9">NCTC12967</strain>
    </source>
</reference>
<keyword evidence="9" id="KW-1185">Reference proteome</keyword>
<dbReference type="InterPro" id="IPR036962">
    <property type="entry name" value="Glyco_hydro_3_N_sf"/>
</dbReference>
<dbReference type="RefSeq" id="WP_082793931.1">
    <property type="nucleotide sequence ID" value="NZ_LR134406.1"/>
</dbReference>
<accession>A0A3S4Y5S8</accession>
<protein>
    <recommendedName>
        <fullName evidence="3">beta-N-acetylhexosaminidase</fullName>
        <ecNumber evidence="3">3.2.1.52</ecNumber>
    </recommendedName>
</protein>
<dbReference type="InterPro" id="IPR001764">
    <property type="entry name" value="Glyco_hydro_3_N"/>
</dbReference>
<evidence type="ECO:0000256" key="4">
    <source>
        <dbReference type="ARBA" id="ARBA00022801"/>
    </source>
</evidence>
<dbReference type="InterPro" id="IPR017853">
    <property type="entry name" value="GH"/>
</dbReference>
<dbReference type="GO" id="GO:0009254">
    <property type="term" value="P:peptidoglycan turnover"/>
    <property type="evidence" value="ECO:0007669"/>
    <property type="project" value="TreeGrafter"/>
</dbReference>
<evidence type="ECO:0000313" key="8">
    <source>
        <dbReference type="EMBL" id="VEH69370.1"/>
    </source>
</evidence>
<dbReference type="EMBL" id="LR134406">
    <property type="protein sequence ID" value="VEH69370.1"/>
    <property type="molecule type" value="Genomic_DNA"/>
</dbReference>
<dbReference type="EC" id="3.2.1.52" evidence="3"/>
<evidence type="ECO:0000256" key="2">
    <source>
        <dbReference type="ARBA" id="ARBA00005336"/>
    </source>
</evidence>
<dbReference type="Proteomes" id="UP000273044">
    <property type="component" value="Chromosome"/>
</dbReference>
<organism evidence="8 9">
    <name type="scientific">Arachnia propionica</name>
    <dbReference type="NCBI Taxonomy" id="1750"/>
    <lineage>
        <taxon>Bacteria</taxon>
        <taxon>Bacillati</taxon>
        <taxon>Actinomycetota</taxon>
        <taxon>Actinomycetes</taxon>
        <taxon>Propionibacteriales</taxon>
        <taxon>Propionibacteriaceae</taxon>
        <taxon>Arachnia</taxon>
    </lineage>
</organism>
<feature type="domain" description="Glycoside hydrolase family 3 N-terminal" evidence="7">
    <location>
        <begin position="105"/>
        <end position="426"/>
    </location>
</feature>
<evidence type="ECO:0000313" key="9">
    <source>
        <dbReference type="Proteomes" id="UP000273044"/>
    </source>
</evidence>
<keyword evidence="4" id="KW-0378">Hydrolase</keyword>
<keyword evidence="5" id="KW-0326">Glycosidase</keyword>
<comment type="catalytic activity">
    <reaction evidence="1">
        <text>Hydrolysis of terminal non-reducing N-acetyl-D-hexosamine residues in N-acetyl-beta-D-hexosaminides.</text>
        <dbReference type="EC" id="3.2.1.52"/>
    </reaction>
</comment>
<dbReference type="Pfam" id="PF00933">
    <property type="entry name" value="Glyco_hydro_3"/>
    <property type="match status" value="1"/>
</dbReference>
<dbReference type="AlphaFoldDB" id="A0A3S4Y5S8"/>
<sequence length="438" mass="44550">MQLLKSSYRDPLPEASGSAGAFPGGATNRLRTSKPTGGDFGSLRRFAAAAACASVLTGCAAGPAAPPTEPATAAGTPSTSTPETPPSPAPTPAAVRCRAKADSLTTEQQAGQLFMIGVSTSGLDSATRKAIASGSVGSVVLLGDNNAGAGQISGITSELGTMRSAGIPLLVAVDQEGGRVQRLKGPGFSDIPNAVEQGSLADGQLRNRAQAWGGELAAAGIHYDLAPVADVVPRNKQSSNAPIGKLNRNFGNNVTAVSRSVVEFTQGMQDAGIVTSLKHFPGLGEVTVNTDHGVARDGDTTADGESLEPFRKGIEAGADSVMISSAIFTRIDPDQEGVFSRKIVTDMLRGDLGFQGVAISDDLGEAAAVGNVKPGDRAVRFFAAGGDLLINADPSLMDEMLKATITWAAENPGNADRLAESAGRVLALKESAGLLNCG</sequence>
<comment type="similarity">
    <text evidence="2">Belongs to the glycosyl hydrolase 3 family.</text>
</comment>
<dbReference type="SUPFAM" id="SSF51445">
    <property type="entry name" value="(Trans)glycosidases"/>
    <property type="match status" value="1"/>
</dbReference>
<evidence type="ECO:0000259" key="7">
    <source>
        <dbReference type="Pfam" id="PF00933"/>
    </source>
</evidence>
<name>A0A3S4Y5S8_9ACTN</name>
<dbReference type="GeneID" id="64406125"/>
<dbReference type="InterPro" id="IPR050226">
    <property type="entry name" value="NagZ_Beta-hexosaminidase"/>
</dbReference>
<dbReference type="PANTHER" id="PTHR30480:SF13">
    <property type="entry name" value="BETA-HEXOSAMINIDASE"/>
    <property type="match status" value="1"/>
</dbReference>
<dbReference type="PANTHER" id="PTHR30480">
    <property type="entry name" value="BETA-HEXOSAMINIDASE-RELATED"/>
    <property type="match status" value="1"/>
</dbReference>
<feature type="compositionally biased region" description="Low complexity" evidence="6">
    <location>
        <begin position="15"/>
        <end position="26"/>
    </location>
</feature>